<reference evidence="1" key="1">
    <citation type="journal article" date="2021" name="Environ. Microbiol.">
        <title>Gene family expansions and transcriptome signatures uncover fungal adaptations to wood decay.</title>
        <authorList>
            <person name="Hage H."/>
            <person name="Miyauchi S."/>
            <person name="Viragh M."/>
            <person name="Drula E."/>
            <person name="Min B."/>
            <person name="Chaduli D."/>
            <person name="Navarro D."/>
            <person name="Favel A."/>
            <person name="Norest M."/>
            <person name="Lesage-Meessen L."/>
            <person name="Balint B."/>
            <person name="Merenyi Z."/>
            <person name="de Eugenio L."/>
            <person name="Morin E."/>
            <person name="Martinez A.T."/>
            <person name="Baldrian P."/>
            <person name="Stursova M."/>
            <person name="Martinez M.J."/>
            <person name="Novotny C."/>
            <person name="Magnuson J.K."/>
            <person name="Spatafora J.W."/>
            <person name="Maurice S."/>
            <person name="Pangilinan J."/>
            <person name="Andreopoulos W."/>
            <person name="LaButti K."/>
            <person name="Hundley H."/>
            <person name="Na H."/>
            <person name="Kuo A."/>
            <person name="Barry K."/>
            <person name="Lipzen A."/>
            <person name="Henrissat B."/>
            <person name="Riley R."/>
            <person name="Ahrendt S."/>
            <person name="Nagy L.G."/>
            <person name="Grigoriev I.V."/>
            <person name="Martin F."/>
            <person name="Rosso M.N."/>
        </authorList>
    </citation>
    <scope>NUCLEOTIDE SEQUENCE</scope>
    <source>
        <strain evidence="1">CBS 384.51</strain>
    </source>
</reference>
<gene>
    <name evidence="1" type="ORF">BDY19DRAFT_982133</name>
</gene>
<accession>A0ACB8UKD3</accession>
<dbReference type="EMBL" id="MU274900">
    <property type="protein sequence ID" value="KAI0094739.1"/>
    <property type="molecule type" value="Genomic_DNA"/>
</dbReference>
<proteinExistence type="predicted"/>
<organism evidence="1 2">
    <name type="scientific">Irpex rosettiformis</name>
    <dbReference type="NCBI Taxonomy" id="378272"/>
    <lineage>
        <taxon>Eukaryota</taxon>
        <taxon>Fungi</taxon>
        <taxon>Dikarya</taxon>
        <taxon>Basidiomycota</taxon>
        <taxon>Agaricomycotina</taxon>
        <taxon>Agaricomycetes</taxon>
        <taxon>Polyporales</taxon>
        <taxon>Irpicaceae</taxon>
        <taxon>Irpex</taxon>
    </lineage>
</organism>
<protein>
    <submittedName>
        <fullName evidence="1">Uncharacterized protein</fullName>
    </submittedName>
</protein>
<evidence type="ECO:0000313" key="1">
    <source>
        <dbReference type="EMBL" id="KAI0094739.1"/>
    </source>
</evidence>
<sequence>MATPERQELLRNAVTFLKDPKAQSSPLAQRVQFLEAKGLTGAEIEEAMRQANSTAPLAPIQYGPAPYQAAYGPAPYAAQPPAQWDWRDYFITAVVSGTVAYGAAALFRKYVLPHLRPPSATAYEQDRDALTAQFDAAEALLKEIQADTSAVRSAVEEQRERIDKTTSEVDAAVKEMREGETKTREELASIREEVNNVRDMLPKMVEKSKESHTQSLAELQQEIKSLRTLLLSRGGSATPSGMSTPIIPNKPSIPAWQLAGSSHISSSSPSSLPATPTSSIASPPFSKGNSSTSPTNTSPSSTPVQVTDHPLSTEDGPKGPLSPKSIPLPDSPALEASNLSPTALSETAIQPLSLTVEDESATDTVVGPEPRRSANAEPGDMEECVEKDEELEEKVTENVEEKVEENAEGTVKEKAETAEKRIGEMTEGSVEGKVEDRPAADEDVGRSLVEGKEDTAEVSVAEDDPALTISDEQPGLQILPPYLHKKDSQEAMKNVEARPELENSEKAPVVPLAETMNVEKPSMSDPTPTTELPETSTIIFSQDSFTTTVPAMEPSVAPEDPVHIELSNGHAVISSTKADELDIEALQKRLKLVEQRFTDVSTSFKRLQAEKAAADRVLQEMTSVQTIQEADALRDFFQNMTIKTEMAQDEIRRLTGKLTRQEERIEELRDIHRLESKSQSDVITNLRAQISETEALLKAGQSSSHHAEEEAAKRQAELEKIRGEAEKMKATAKDEEEKRTKAVSLLKTVRQKLVKAEKERDDALKELQTVKAHDKEDREKDKVEKQKLHEEIEKVNHERETAVKGLKAQFDKEVVGLKDRQEKEVTALRGQYELEVITLKSLHTKEIDTKTSRISDLEASLQILSREKDEIFDQLQMRQAELESSQSHLESLQSQTMELQHQLREATDRIALLSDEIGEAQKTQITKVESSMPSAEVTQLLSVTETKYEARISDLRRQLAAVERERDEAEADLSKKLTEKAQEVEQLKGIVGKSAKAREEEEETVAGLKKEIETLRIAETTYERLISDLQTRAGKVTEIESIAQAQIAEVKVTLAQVEKQLEETRTREGQARANNKTLREELRKVQSSAALLERQRNPGVGYWGSKGESTADLRSPTTSNPDFQRDAARPASPATQSDEDVNYEYLRNVILQFLEHKEMRPHLVRVLSTILRFTPQETRRLVAKV</sequence>
<evidence type="ECO:0000313" key="2">
    <source>
        <dbReference type="Proteomes" id="UP001055072"/>
    </source>
</evidence>
<dbReference type="Proteomes" id="UP001055072">
    <property type="component" value="Unassembled WGS sequence"/>
</dbReference>
<comment type="caution">
    <text evidence="1">The sequence shown here is derived from an EMBL/GenBank/DDBJ whole genome shotgun (WGS) entry which is preliminary data.</text>
</comment>
<name>A0ACB8UKD3_9APHY</name>
<keyword evidence="2" id="KW-1185">Reference proteome</keyword>